<keyword evidence="3" id="KW-1185">Reference proteome</keyword>
<dbReference type="InterPro" id="IPR056906">
    <property type="entry name" value="ORF2/G2P_dom"/>
</dbReference>
<evidence type="ECO:0000259" key="1">
    <source>
        <dbReference type="Pfam" id="PF23343"/>
    </source>
</evidence>
<gene>
    <name evidence="2" type="ORF">GH811_16880</name>
</gene>
<evidence type="ECO:0000313" key="3">
    <source>
        <dbReference type="Proteomes" id="UP000622405"/>
    </source>
</evidence>
<accession>A0ABR6Z1D7</accession>
<sequence length="237" mass="28237">MTIEVEKYFTTRYHKKGITRGENKKPTPEKMAIINERNAEKTLRQLINNNFGPGDLHQTLTYKKDQRPEPEESKKELERYLRKVRTLYKRRGHDLKYITVTEYKNKSIHHHLIINMVNSISVKELNDLWINGRTRFTYLDDTGQYAALAHYLIKETRKTYKEKGSPSGKRWNPSRNLEKPKTDVEIVKAKEWRKDPAPMKGYILETDSIKEGYHDFTGWPFQMYSMVRVAERRKGMR</sequence>
<evidence type="ECO:0000313" key="2">
    <source>
        <dbReference type="EMBL" id="MBC3901287.1"/>
    </source>
</evidence>
<comment type="caution">
    <text evidence="2">The sequence shown here is derived from an EMBL/GenBank/DDBJ whole genome shotgun (WGS) entry which is preliminary data.</text>
</comment>
<organism evidence="2 3">
    <name type="scientific">Acetobacterium malicum</name>
    <dbReference type="NCBI Taxonomy" id="52692"/>
    <lineage>
        <taxon>Bacteria</taxon>
        <taxon>Bacillati</taxon>
        <taxon>Bacillota</taxon>
        <taxon>Clostridia</taxon>
        <taxon>Eubacteriales</taxon>
        <taxon>Eubacteriaceae</taxon>
        <taxon>Acetobacterium</taxon>
    </lineage>
</organism>
<proteinExistence type="predicted"/>
<dbReference type="RefSeq" id="WP_186895355.1">
    <property type="nucleotide sequence ID" value="NZ_WJBE01000024.1"/>
</dbReference>
<dbReference type="EMBL" id="WJBE01000024">
    <property type="protein sequence ID" value="MBC3901287.1"/>
    <property type="molecule type" value="Genomic_DNA"/>
</dbReference>
<name>A0ABR6Z1D7_9FIRM</name>
<dbReference type="Proteomes" id="UP000622405">
    <property type="component" value="Unassembled WGS sequence"/>
</dbReference>
<feature type="domain" description="Replication-associated protein ORF2/G2P" evidence="1">
    <location>
        <begin position="58"/>
        <end position="155"/>
    </location>
</feature>
<protein>
    <recommendedName>
        <fullName evidence="1">Replication-associated protein ORF2/G2P domain-containing protein</fullName>
    </recommendedName>
</protein>
<dbReference type="Pfam" id="PF23343">
    <property type="entry name" value="REP_ORF2-G2P"/>
    <property type="match status" value="1"/>
</dbReference>
<reference evidence="2 3" key="1">
    <citation type="journal article" date="2020" name="mSystems">
        <title>Defining Genomic and Predicted Metabolic Features of the Acetobacterium Genus.</title>
        <authorList>
            <person name="Ross D.E."/>
            <person name="Marshall C.W."/>
            <person name="Gulliver D."/>
            <person name="May H.D."/>
            <person name="Norman R.S."/>
        </authorList>
    </citation>
    <scope>NUCLEOTIDE SEQUENCE [LARGE SCALE GENOMIC DNA]</scope>
    <source>
        <strain evidence="2 3">DSM 4132</strain>
    </source>
</reference>